<dbReference type="GO" id="GO:0016042">
    <property type="term" value="P:lipid catabolic process"/>
    <property type="evidence" value="ECO:0007669"/>
    <property type="project" value="TreeGrafter"/>
</dbReference>
<feature type="domain" description="Lipase" evidence="5">
    <location>
        <begin position="12"/>
        <end position="139"/>
    </location>
</feature>
<reference evidence="6 7" key="1">
    <citation type="journal article" date="2019" name="Sci. Rep.">
        <title>Orb-weaving spider Araneus ventricosus genome elucidates the spidroin gene catalogue.</title>
        <authorList>
            <person name="Kono N."/>
            <person name="Nakamura H."/>
            <person name="Ohtoshi R."/>
            <person name="Moran D.A.P."/>
            <person name="Shinohara A."/>
            <person name="Yoshida Y."/>
            <person name="Fujiwara M."/>
            <person name="Mori M."/>
            <person name="Tomita M."/>
            <person name="Arakawa K."/>
        </authorList>
    </citation>
    <scope>NUCLEOTIDE SEQUENCE [LARGE SCALE GENOMIC DNA]</scope>
</reference>
<evidence type="ECO:0000259" key="5">
    <source>
        <dbReference type="Pfam" id="PF00151"/>
    </source>
</evidence>
<evidence type="ECO:0000313" key="7">
    <source>
        <dbReference type="Proteomes" id="UP000499080"/>
    </source>
</evidence>
<evidence type="ECO:0000256" key="3">
    <source>
        <dbReference type="ARBA" id="ARBA00022525"/>
    </source>
</evidence>
<dbReference type="Gene3D" id="3.40.50.1820">
    <property type="entry name" value="alpha/beta hydrolase"/>
    <property type="match status" value="1"/>
</dbReference>
<name>A0A4Y2UGF9_ARAVE</name>
<dbReference type="Proteomes" id="UP000499080">
    <property type="component" value="Unassembled WGS sequence"/>
</dbReference>
<keyword evidence="7" id="KW-1185">Reference proteome</keyword>
<protein>
    <submittedName>
        <fullName evidence="6">Pancreatic lipase-related protein 2</fullName>
    </submittedName>
</protein>
<dbReference type="SUPFAM" id="SSF53474">
    <property type="entry name" value="alpha/beta-Hydrolases"/>
    <property type="match status" value="1"/>
</dbReference>
<evidence type="ECO:0000256" key="4">
    <source>
        <dbReference type="RuleBase" id="RU004262"/>
    </source>
</evidence>
<dbReference type="PRINTS" id="PR00821">
    <property type="entry name" value="TAGLIPASE"/>
</dbReference>
<evidence type="ECO:0000256" key="1">
    <source>
        <dbReference type="ARBA" id="ARBA00004613"/>
    </source>
</evidence>
<proteinExistence type="inferred from homology"/>
<dbReference type="GO" id="GO:0005615">
    <property type="term" value="C:extracellular space"/>
    <property type="evidence" value="ECO:0007669"/>
    <property type="project" value="TreeGrafter"/>
</dbReference>
<comment type="caution">
    <text evidence="6">The sequence shown here is derived from an EMBL/GenBank/DDBJ whole genome shotgun (WGS) entry which is preliminary data.</text>
</comment>
<dbReference type="GO" id="GO:0016298">
    <property type="term" value="F:lipase activity"/>
    <property type="evidence" value="ECO:0007669"/>
    <property type="project" value="InterPro"/>
</dbReference>
<organism evidence="6 7">
    <name type="scientific">Araneus ventricosus</name>
    <name type="common">Orbweaver spider</name>
    <name type="synonym">Epeira ventricosa</name>
    <dbReference type="NCBI Taxonomy" id="182803"/>
    <lineage>
        <taxon>Eukaryota</taxon>
        <taxon>Metazoa</taxon>
        <taxon>Ecdysozoa</taxon>
        <taxon>Arthropoda</taxon>
        <taxon>Chelicerata</taxon>
        <taxon>Arachnida</taxon>
        <taxon>Araneae</taxon>
        <taxon>Araneomorphae</taxon>
        <taxon>Entelegynae</taxon>
        <taxon>Araneoidea</taxon>
        <taxon>Araneidae</taxon>
        <taxon>Araneus</taxon>
    </lineage>
</organism>
<dbReference type="PANTHER" id="PTHR11610">
    <property type="entry name" value="LIPASE"/>
    <property type="match status" value="1"/>
</dbReference>
<dbReference type="Pfam" id="PF00151">
    <property type="entry name" value="Lipase"/>
    <property type="match status" value="1"/>
</dbReference>
<dbReference type="EMBL" id="BGPR01035726">
    <property type="protein sequence ID" value="GBO10690.1"/>
    <property type="molecule type" value="Genomic_DNA"/>
</dbReference>
<gene>
    <name evidence="6" type="primary">Pnliprp2_4</name>
    <name evidence="6" type="ORF">AVEN_139779_1</name>
</gene>
<keyword evidence="3" id="KW-0964">Secreted</keyword>
<comment type="subcellular location">
    <subcellularLocation>
        <location evidence="1">Secreted</location>
    </subcellularLocation>
</comment>
<dbReference type="InterPro" id="IPR013818">
    <property type="entry name" value="Lipase"/>
</dbReference>
<evidence type="ECO:0000256" key="2">
    <source>
        <dbReference type="ARBA" id="ARBA00010701"/>
    </source>
</evidence>
<accession>A0A4Y2UGF9</accession>
<dbReference type="AlphaFoldDB" id="A0A4Y2UGF9"/>
<dbReference type="OrthoDB" id="6421185at2759"/>
<evidence type="ECO:0000313" key="6">
    <source>
        <dbReference type="EMBL" id="GBO10690.1"/>
    </source>
</evidence>
<dbReference type="InterPro" id="IPR029058">
    <property type="entry name" value="AB_hydrolase_fold"/>
</dbReference>
<sequence>MYTSLTENKGCSWKKKTKDALLEKGECNVFVVDWTEYNGAPYAQATANTRVIGAIIAKMINFLTAETGASAESFHLIGHSLGAHTAGYAGERVKNLGRITGLDPAGPYFYKLEPPARLDPTDALFVDVIHTDGADIILLGKLTLLHKHSFLENCILELTHGVILTSKS</sequence>
<dbReference type="InterPro" id="IPR000734">
    <property type="entry name" value="TAG_lipase"/>
</dbReference>
<comment type="similarity">
    <text evidence="2 4">Belongs to the AB hydrolase superfamily. Lipase family.</text>
</comment>